<dbReference type="CDD" id="cd00086">
    <property type="entry name" value="homeodomain"/>
    <property type="match status" value="1"/>
</dbReference>
<keyword evidence="3 4" id="KW-0539">Nucleus</keyword>
<comment type="subcellular location">
    <subcellularLocation>
        <location evidence="4">Nucleus</location>
    </subcellularLocation>
</comment>
<dbReference type="AlphaFoldDB" id="A0AAD7XJE2"/>
<evidence type="ECO:0000256" key="2">
    <source>
        <dbReference type="ARBA" id="ARBA00023155"/>
    </source>
</evidence>
<dbReference type="InterPro" id="IPR009057">
    <property type="entry name" value="Homeodomain-like_sf"/>
</dbReference>
<evidence type="ECO:0000256" key="1">
    <source>
        <dbReference type="ARBA" id="ARBA00023125"/>
    </source>
</evidence>
<evidence type="ECO:0000256" key="4">
    <source>
        <dbReference type="PROSITE-ProRule" id="PRU00108"/>
    </source>
</evidence>
<evidence type="ECO:0000256" key="3">
    <source>
        <dbReference type="ARBA" id="ARBA00023242"/>
    </source>
</evidence>
<dbReference type="SUPFAM" id="SSF46689">
    <property type="entry name" value="Homeodomain-like"/>
    <property type="match status" value="1"/>
</dbReference>
<dbReference type="PROSITE" id="PS50071">
    <property type="entry name" value="HOMEOBOX_2"/>
    <property type="match status" value="1"/>
</dbReference>
<protein>
    <recommendedName>
        <fullName evidence="5">Homeobox domain-containing protein</fullName>
    </recommendedName>
</protein>
<evidence type="ECO:0000259" key="5">
    <source>
        <dbReference type="PROSITE" id="PS50071"/>
    </source>
</evidence>
<keyword evidence="1 4" id="KW-0238">DNA-binding</keyword>
<dbReference type="GO" id="GO:0006355">
    <property type="term" value="P:regulation of DNA-templated transcription"/>
    <property type="evidence" value="ECO:0007669"/>
    <property type="project" value="InterPro"/>
</dbReference>
<reference evidence="6" key="1">
    <citation type="submission" date="2023-01" db="EMBL/GenBank/DDBJ databases">
        <title>Metagenome sequencing of chrysophaentin producing Chrysophaeum taylorii.</title>
        <authorList>
            <person name="Davison J."/>
            <person name="Bewley C."/>
        </authorList>
    </citation>
    <scope>NUCLEOTIDE SEQUENCE</scope>
    <source>
        <strain evidence="6">NIES-1699</strain>
    </source>
</reference>
<dbReference type="GO" id="GO:0005634">
    <property type="term" value="C:nucleus"/>
    <property type="evidence" value="ECO:0007669"/>
    <property type="project" value="UniProtKB-SubCell"/>
</dbReference>
<keyword evidence="2 4" id="KW-0371">Homeobox</keyword>
<feature type="domain" description="Homeobox" evidence="5">
    <location>
        <begin position="208"/>
        <end position="254"/>
    </location>
</feature>
<dbReference type="Pfam" id="PF05920">
    <property type="entry name" value="Homeobox_KN"/>
    <property type="match status" value="1"/>
</dbReference>
<name>A0AAD7XJE2_9STRA</name>
<accession>A0AAD7XJE2</accession>
<gene>
    <name evidence="6" type="ORF">CTAYLR_000689</name>
</gene>
<feature type="DNA-binding region" description="Homeobox" evidence="4">
    <location>
        <begin position="210"/>
        <end position="255"/>
    </location>
</feature>
<dbReference type="Proteomes" id="UP001230188">
    <property type="component" value="Unassembled WGS sequence"/>
</dbReference>
<comment type="caution">
    <text evidence="6">The sequence shown here is derived from an EMBL/GenBank/DDBJ whole genome shotgun (WGS) entry which is preliminary data.</text>
</comment>
<dbReference type="Gene3D" id="1.10.10.60">
    <property type="entry name" value="Homeodomain-like"/>
    <property type="match status" value="1"/>
</dbReference>
<dbReference type="EMBL" id="JAQMWT010000524">
    <property type="protein sequence ID" value="KAJ8600359.1"/>
    <property type="molecule type" value="Genomic_DNA"/>
</dbReference>
<proteinExistence type="predicted"/>
<dbReference type="SMART" id="SM00389">
    <property type="entry name" value="HOX"/>
    <property type="match status" value="1"/>
</dbReference>
<dbReference type="InterPro" id="IPR008422">
    <property type="entry name" value="KN_HD"/>
</dbReference>
<keyword evidence="7" id="KW-1185">Reference proteome</keyword>
<dbReference type="GO" id="GO:0003677">
    <property type="term" value="F:DNA binding"/>
    <property type="evidence" value="ECO:0007669"/>
    <property type="project" value="UniProtKB-UniRule"/>
</dbReference>
<dbReference type="InterPro" id="IPR001356">
    <property type="entry name" value="HD"/>
</dbReference>
<organism evidence="6 7">
    <name type="scientific">Chrysophaeum taylorii</name>
    <dbReference type="NCBI Taxonomy" id="2483200"/>
    <lineage>
        <taxon>Eukaryota</taxon>
        <taxon>Sar</taxon>
        <taxon>Stramenopiles</taxon>
        <taxon>Ochrophyta</taxon>
        <taxon>Pelagophyceae</taxon>
        <taxon>Pelagomonadales</taxon>
        <taxon>Pelagomonadaceae</taxon>
        <taxon>Chrysophaeum</taxon>
    </lineage>
</organism>
<evidence type="ECO:0000313" key="6">
    <source>
        <dbReference type="EMBL" id="KAJ8600359.1"/>
    </source>
</evidence>
<sequence length="282" mass="32148">MASTRRNARGRPSDRAANGIAALKAELNRRVQVLNELNAEEELCHRETMAWMADMRRPEVPEGPNIKENPYDFAHFTSVVDSIDKPEEQAEATCLHDLARSGDFVSLVDAVAAYKTACFGNDAVAINATAVREMILRSKENPAVLHLKKNAPQVEEEEREDLEAEIDLEFEQKLNLRRYYGLETSTTAASKIVAPAPERLQPPEFNDLERWTLRNAHHPYPTTQEKEQLAEVLNLSIGQVQHWFSNMRKRKYFPVIDLRRPPRDDFEVHLLSTYKATKASPS</sequence>
<evidence type="ECO:0000313" key="7">
    <source>
        <dbReference type="Proteomes" id="UP001230188"/>
    </source>
</evidence>